<feature type="domain" description="YqaJ viral recombinase" evidence="1">
    <location>
        <begin position="16"/>
        <end position="170"/>
    </location>
</feature>
<dbReference type="InterPro" id="IPR011335">
    <property type="entry name" value="Restrct_endonuc-II-like"/>
</dbReference>
<sequence length="239" mass="27673">MVDKAFRRISIDNHGDWLIERNAHLQASDAAAVMGISPWKSMAELYDEKTGRIPAKNISDKPYVRYGIDMEPIARNAFMLDCPYFTLEYHQYDILESFEFPWMGATLDGELTVASPMNPWGLPAGAKGIYEGKTGGWIRESDLAEWDGTRSYVPPHYFTQGIHQLNVTGWDFVIFHARLKRDPYRDSDMGFPDIRTFYRILDCRSYEVENAKRVLKEAEQSFWDGYVRKGKRPSRRIAI</sequence>
<dbReference type="InterPro" id="IPR019080">
    <property type="entry name" value="YqaJ_viral_recombinase"/>
</dbReference>
<gene>
    <name evidence="2" type="ORF">IAA72_08665</name>
</gene>
<evidence type="ECO:0000313" key="3">
    <source>
        <dbReference type="Proteomes" id="UP000810292"/>
    </source>
</evidence>
<dbReference type="InterPro" id="IPR011604">
    <property type="entry name" value="PDDEXK-like_dom_sf"/>
</dbReference>
<comment type="caution">
    <text evidence="2">The sequence shown here is derived from an EMBL/GenBank/DDBJ whole genome shotgun (WGS) entry which is preliminary data.</text>
</comment>
<dbReference type="Proteomes" id="UP000810292">
    <property type="component" value="Unassembled WGS sequence"/>
</dbReference>
<dbReference type="EMBL" id="JADIMF010000145">
    <property type="protein sequence ID" value="MBO8469840.1"/>
    <property type="molecule type" value="Genomic_DNA"/>
</dbReference>
<evidence type="ECO:0000313" key="2">
    <source>
        <dbReference type="EMBL" id="MBO8469840.1"/>
    </source>
</evidence>
<proteinExistence type="predicted"/>
<dbReference type="Gene3D" id="3.90.320.10">
    <property type="match status" value="1"/>
</dbReference>
<protein>
    <submittedName>
        <fullName evidence="2">YqaJ viral recombinase family protein</fullName>
    </submittedName>
</protein>
<name>A0A9D9ICW7_9SPIO</name>
<accession>A0A9D9ICW7</accession>
<reference evidence="2" key="1">
    <citation type="submission" date="2020-10" db="EMBL/GenBank/DDBJ databases">
        <authorList>
            <person name="Gilroy R."/>
        </authorList>
    </citation>
    <scope>NUCLEOTIDE SEQUENCE</scope>
    <source>
        <strain evidence="2">14700</strain>
    </source>
</reference>
<reference evidence="2" key="2">
    <citation type="journal article" date="2021" name="PeerJ">
        <title>Extensive microbial diversity within the chicken gut microbiome revealed by metagenomics and culture.</title>
        <authorList>
            <person name="Gilroy R."/>
            <person name="Ravi A."/>
            <person name="Getino M."/>
            <person name="Pursley I."/>
            <person name="Horton D.L."/>
            <person name="Alikhan N.F."/>
            <person name="Baker D."/>
            <person name="Gharbi K."/>
            <person name="Hall N."/>
            <person name="Watson M."/>
            <person name="Adriaenssens E.M."/>
            <person name="Foster-Nyarko E."/>
            <person name="Jarju S."/>
            <person name="Secka A."/>
            <person name="Antonio M."/>
            <person name="Oren A."/>
            <person name="Chaudhuri R.R."/>
            <person name="La Ragione R."/>
            <person name="Hildebrand F."/>
            <person name="Pallen M.J."/>
        </authorList>
    </citation>
    <scope>NUCLEOTIDE SEQUENCE</scope>
    <source>
        <strain evidence="2">14700</strain>
    </source>
</reference>
<dbReference type="AlphaFoldDB" id="A0A9D9ICW7"/>
<evidence type="ECO:0000259" key="1">
    <source>
        <dbReference type="Pfam" id="PF09588"/>
    </source>
</evidence>
<dbReference type="Pfam" id="PF09588">
    <property type="entry name" value="YqaJ"/>
    <property type="match status" value="1"/>
</dbReference>
<organism evidence="2 3">
    <name type="scientific">Candidatus Ornithospirochaeta stercoravium</name>
    <dbReference type="NCBI Taxonomy" id="2840897"/>
    <lineage>
        <taxon>Bacteria</taxon>
        <taxon>Pseudomonadati</taxon>
        <taxon>Spirochaetota</taxon>
        <taxon>Spirochaetia</taxon>
        <taxon>Spirochaetales</taxon>
        <taxon>Spirochaetaceae</taxon>
        <taxon>Spirochaetaceae incertae sedis</taxon>
        <taxon>Candidatus Ornithospirochaeta</taxon>
    </lineage>
</organism>
<dbReference type="SUPFAM" id="SSF52980">
    <property type="entry name" value="Restriction endonuclease-like"/>
    <property type="match status" value="1"/>
</dbReference>